<proteinExistence type="predicted"/>
<organism evidence="1 2">
    <name type="scientific">Caerostris extrusa</name>
    <name type="common">Bark spider</name>
    <name type="synonym">Caerostris bankana</name>
    <dbReference type="NCBI Taxonomy" id="172846"/>
    <lineage>
        <taxon>Eukaryota</taxon>
        <taxon>Metazoa</taxon>
        <taxon>Ecdysozoa</taxon>
        <taxon>Arthropoda</taxon>
        <taxon>Chelicerata</taxon>
        <taxon>Arachnida</taxon>
        <taxon>Araneae</taxon>
        <taxon>Araneomorphae</taxon>
        <taxon>Entelegynae</taxon>
        <taxon>Araneoidea</taxon>
        <taxon>Araneidae</taxon>
        <taxon>Caerostris</taxon>
    </lineage>
</organism>
<dbReference type="AlphaFoldDB" id="A0AAV4WAD6"/>
<evidence type="ECO:0000313" key="2">
    <source>
        <dbReference type="Proteomes" id="UP001054945"/>
    </source>
</evidence>
<reference evidence="1 2" key="1">
    <citation type="submission" date="2021-06" db="EMBL/GenBank/DDBJ databases">
        <title>Caerostris extrusa draft genome.</title>
        <authorList>
            <person name="Kono N."/>
            <person name="Arakawa K."/>
        </authorList>
    </citation>
    <scope>NUCLEOTIDE SEQUENCE [LARGE SCALE GENOMIC DNA]</scope>
</reference>
<name>A0AAV4WAD6_CAEEX</name>
<gene>
    <name evidence="1" type="ORF">CEXT_21141</name>
</gene>
<evidence type="ECO:0000313" key="1">
    <source>
        <dbReference type="EMBL" id="GIY79040.1"/>
    </source>
</evidence>
<accession>A0AAV4WAD6</accession>
<keyword evidence="2" id="KW-1185">Reference proteome</keyword>
<dbReference type="Proteomes" id="UP001054945">
    <property type="component" value="Unassembled WGS sequence"/>
</dbReference>
<sequence length="82" mass="9240">MQSGLDKKPPQEISLQYLKLSDLDIVYVFGLGDHGTGKTTLIDSLTTRRIADPLLPSFPYVSESIRRTELGMITLKFLELEK</sequence>
<protein>
    <submittedName>
        <fullName evidence="1">Uncharacterized protein</fullName>
    </submittedName>
</protein>
<comment type="caution">
    <text evidence="1">The sequence shown here is derived from an EMBL/GenBank/DDBJ whole genome shotgun (WGS) entry which is preliminary data.</text>
</comment>
<dbReference type="EMBL" id="BPLR01015838">
    <property type="protein sequence ID" value="GIY79040.1"/>
    <property type="molecule type" value="Genomic_DNA"/>
</dbReference>